<dbReference type="NCBIfam" id="TIGR03707">
    <property type="entry name" value="PPK2_P_aer"/>
    <property type="match status" value="1"/>
</dbReference>
<accession>A0A927FA64</accession>
<comment type="subunit">
    <text evidence="4">Homotetramer.</text>
</comment>
<sequence>MKYTPEYEAELKDLQRELVLLQQHVVQNDKRLLIIFEGRDAAGKGGAIRHFTRHLNPRAMRVIALPKPTEKEVGQWFFQRYFLGLPNPGEIIFFDRSWYNRAVVEPVMGFCTPEQYEEFMGQVNNIEKMLIDDGIQIIKFWFSINRTAQQNRFEARKSDILKQWKLSTVDALAQEKWDDFTYYKEKMFERTHTLSSPWVIVNGNDKPRARLESIRYVLSQTEYAGKGKTSTRLHPNSKVVRPYDQEYLVAKRESDKL</sequence>
<dbReference type="InterPro" id="IPR022488">
    <property type="entry name" value="PPK2-related"/>
</dbReference>
<evidence type="ECO:0000313" key="7">
    <source>
        <dbReference type="Proteomes" id="UP000622317"/>
    </source>
</evidence>
<evidence type="ECO:0000256" key="2">
    <source>
        <dbReference type="ARBA" id="ARBA00022679"/>
    </source>
</evidence>
<dbReference type="PANTHER" id="PTHR34383">
    <property type="entry name" value="POLYPHOSPHATE:AMP PHOSPHOTRANSFERASE-RELATED"/>
    <property type="match status" value="1"/>
</dbReference>
<dbReference type="GO" id="GO:0006793">
    <property type="term" value="P:phosphorus metabolic process"/>
    <property type="evidence" value="ECO:0007669"/>
    <property type="project" value="InterPro"/>
</dbReference>
<dbReference type="InterPro" id="IPR027417">
    <property type="entry name" value="P-loop_NTPase"/>
</dbReference>
<organism evidence="6 7">
    <name type="scientific">Pelagicoccus enzymogenes</name>
    <dbReference type="NCBI Taxonomy" id="2773457"/>
    <lineage>
        <taxon>Bacteria</taxon>
        <taxon>Pseudomonadati</taxon>
        <taxon>Verrucomicrobiota</taxon>
        <taxon>Opitutia</taxon>
        <taxon>Puniceicoccales</taxon>
        <taxon>Pelagicoccaceae</taxon>
        <taxon>Pelagicoccus</taxon>
    </lineage>
</organism>
<keyword evidence="3 4" id="KW-0418">Kinase</keyword>
<dbReference type="PIRSF" id="PIRSF028756">
    <property type="entry name" value="PPK2_prd"/>
    <property type="match status" value="1"/>
</dbReference>
<dbReference type="RefSeq" id="WP_191618426.1">
    <property type="nucleotide sequence ID" value="NZ_JACYFG010000040.1"/>
</dbReference>
<comment type="caution">
    <text evidence="6">The sequence shown here is derived from an EMBL/GenBank/DDBJ whole genome shotgun (WGS) entry which is preliminary data.</text>
</comment>
<comment type="similarity">
    <text evidence="1 4">Belongs to the polyphosphate kinase 2 (PPK2) family. Class I subfamily.</text>
</comment>
<reference evidence="6" key="1">
    <citation type="submission" date="2020-09" db="EMBL/GenBank/DDBJ databases">
        <title>Pelagicoccus enzymogenes sp. nov. with an EPS production, isolated from marine sediment.</title>
        <authorList>
            <person name="Feng X."/>
        </authorList>
    </citation>
    <scope>NUCLEOTIDE SEQUENCE</scope>
    <source>
        <strain evidence="6">NFK12</strain>
    </source>
</reference>
<keyword evidence="7" id="KW-1185">Reference proteome</keyword>
<dbReference type="Pfam" id="PF03976">
    <property type="entry name" value="PPK2"/>
    <property type="match status" value="1"/>
</dbReference>
<gene>
    <name evidence="6" type="primary">ppk2</name>
    <name evidence="6" type="ORF">IEN85_17640</name>
</gene>
<evidence type="ECO:0000256" key="3">
    <source>
        <dbReference type="ARBA" id="ARBA00022777"/>
    </source>
</evidence>
<dbReference type="SUPFAM" id="SSF52540">
    <property type="entry name" value="P-loop containing nucleoside triphosphate hydrolases"/>
    <property type="match status" value="1"/>
</dbReference>
<dbReference type="Gene3D" id="3.40.50.300">
    <property type="entry name" value="P-loop containing nucleotide triphosphate hydrolases"/>
    <property type="match status" value="1"/>
</dbReference>
<name>A0A927FA64_9BACT</name>
<evidence type="ECO:0000313" key="6">
    <source>
        <dbReference type="EMBL" id="MBD5781328.1"/>
    </source>
</evidence>
<dbReference type="AlphaFoldDB" id="A0A927FA64"/>
<dbReference type="Proteomes" id="UP000622317">
    <property type="component" value="Unassembled WGS sequence"/>
</dbReference>
<feature type="domain" description="Polyphosphate kinase-2-related" evidence="5">
    <location>
        <begin position="6"/>
        <end position="226"/>
    </location>
</feature>
<keyword evidence="2 4" id="KW-0808">Transferase</keyword>
<proteinExistence type="inferred from homology"/>
<dbReference type="InterPro" id="IPR016898">
    <property type="entry name" value="Polyphosphate_phosphotransfera"/>
</dbReference>
<dbReference type="InterPro" id="IPR022486">
    <property type="entry name" value="PPK2_PA0141"/>
</dbReference>
<dbReference type="EMBL" id="JACYFG010000040">
    <property type="protein sequence ID" value="MBD5781328.1"/>
    <property type="molecule type" value="Genomic_DNA"/>
</dbReference>
<protein>
    <recommendedName>
        <fullName evidence="4">ADP/GDP-polyphosphate phosphotransferase</fullName>
        <ecNumber evidence="4">2.7.4.-</ecNumber>
    </recommendedName>
    <alternativeName>
        <fullName evidence="4">Polyphosphate kinase PPK2</fullName>
    </alternativeName>
</protein>
<comment type="function">
    <text evidence="4">Uses inorganic polyphosphate (polyP) as a donor to convert GDP to GTP or ADP to ATP.</text>
</comment>
<dbReference type="EC" id="2.7.4.-" evidence="4"/>
<evidence type="ECO:0000259" key="5">
    <source>
        <dbReference type="Pfam" id="PF03976"/>
    </source>
</evidence>
<dbReference type="GO" id="GO:0008976">
    <property type="term" value="F:polyphosphate kinase activity"/>
    <property type="evidence" value="ECO:0007669"/>
    <property type="project" value="UniProtKB-UniRule"/>
</dbReference>
<evidence type="ECO:0000256" key="4">
    <source>
        <dbReference type="RuleBase" id="RU369062"/>
    </source>
</evidence>
<dbReference type="PANTHER" id="PTHR34383:SF1">
    <property type="entry name" value="ADP-POLYPHOSPHATE PHOSPHOTRANSFERASE"/>
    <property type="match status" value="1"/>
</dbReference>
<evidence type="ECO:0000256" key="1">
    <source>
        <dbReference type="ARBA" id="ARBA00009924"/>
    </source>
</evidence>